<gene>
    <name evidence="5" type="ORF">EVAR_88135_1</name>
</gene>
<dbReference type="Pfam" id="PF10545">
    <property type="entry name" value="MADF_DNA_bdg"/>
    <property type="match status" value="1"/>
</dbReference>
<evidence type="ECO:0000256" key="1">
    <source>
        <dbReference type="PROSITE-ProRule" id="PRU00371"/>
    </source>
</evidence>
<proteinExistence type="predicted"/>
<evidence type="ECO:0000259" key="3">
    <source>
        <dbReference type="PROSITE" id="PS51029"/>
    </source>
</evidence>
<protein>
    <recommendedName>
        <fullName evidence="7">MADF domain-containing protein</fullName>
    </recommendedName>
</protein>
<dbReference type="GO" id="GO:0005667">
    <property type="term" value="C:transcription regulator complex"/>
    <property type="evidence" value="ECO:0007669"/>
    <property type="project" value="TreeGrafter"/>
</dbReference>
<dbReference type="PANTHER" id="PTHR12243">
    <property type="entry name" value="MADF DOMAIN TRANSCRIPTION FACTOR"/>
    <property type="match status" value="1"/>
</dbReference>
<dbReference type="PANTHER" id="PTHR12243:SF67">
    <property type="entry name" value="COREPRESSOR OF PANGOLIN, ISOFORM A-RELATED"/>
    <property type="match status" value="1"/>
</dbReference>
<feature type="domain" description="BESS" evidence="4">
    <location>
        <begin position="81"/>
        <end position="120"/>
    </location>
</feature>
<organism evidence="5 6">
    <name type="scientific">Eumeta variegata</name>
    <name type="common">Bagworm moth</name>
    <name type="synonym">Eumeta japonica</name>
    <dbReference type="NCBI Taxonomy" id="151549"/>
    <lineage>
        <taxon>Eukaryota</taxon>
        <taxon>Metazoa</taxon>
        <taxon>Ecdysozoa</taxon>
        <taxon>Arthropoda</taxon>
        <taxon>Hexapoda</taxon>
        <taxon>Insecta</taxon>
        <taxon>Pterygota</taxon>
        <taxon>Neoptera</taxon>
        <taxon>Endopterygota</taxon>
        <taxon>Lepidoptera</taxon>
        <taxon>Glossata</taxon>
        <taxon>Ditrysia</taxon>
        <taxon>Tineoidea</taxon>
        <taxon>Psychidae</taxon>
        <taxon>Oiketicinae</taxon>
        <taxon>Eumeta</taxon>
    </lineage>
</organism>
<feature type="domain" description="MADF" evidence="3">
    <location>
        <begin position="8"/>
        <end position="93"/>
    </location>
</feature>
<evidence type="ECO:0000313" key="6">
    <source>
        <dbReference type="Proteomes" id="UP000299102"/>
    </source>
</evidence>
<evidence type="ECO:0008006" key="7">
    <source>
        <dbReference type="Google" id="ProtNLM"/>
    </source>
</evidence>
<dbReference type="EMBL" id="BGZK01000619">
    <property type="protein sequence ID" value="GBP53251.1"/>
    <property type="molecule type" value="Genomic_DNA"/>
</dbReference>
<dbReference type="Pfam" id="PF02944">
    <property type="entry name" value="BESS"/>
    <property type="match status" value="1"/>
</dbReference>
<dbReference type="GO" id="GO:0005634">
    <property type="term" value="C:nucleus"/>
    <property type="evidence" value="ECO:0007669"/>
    <property type="project" value="UniProtKB-SubCell"/>
</dbReference>
<comment type="caution">
    <text evidence="5">The sequence shown here is derived from an EMBL/GenBank/DDBJ whole genome shotgun (WGS) entry which is preliminary data.</text>
</comment>
<comment type="subcellular location">
    <subcellularLocation>
        <location evidence="1">Nucleus</location>
    </subcellularLocation>
</comment>
<feature type="region of interest" description="Disordered" evidence="2">
    <location>
        <begin position="226"/>
        <end position="249"/>
    </location>
</feature>
<dbReference type="PROSITE" id="PS51031">
    <property type="entry name" value="BESS"/>
    <property type="match status" value="1"/>
</dbReference>
<evidence type="ECO:0000313" key="5">
    <source>
        <dbReference type="EMBL" id="GBP53251.1"/>
    </source>
</evidence>
<dbReference type="Proteomes" id="UP000299102">
    <property type="component" value="Unassembled WGS sequence"/>
</dbReference>
<keyword evidence="1" id="KW-0539">Nucleus</keyword>
<evidence type="ECO:0000259" key="4">
    <source>
        <dbReference type="PROSITE" id="PS51031"/>
    </source>
</evidence>
<dbReference type="PROSITE" id="PS51029">
    <property type="entry name" value="MADF"/>
    <property type="match status" value="1"/>
</dbReference>
<accession>A0A4C1WPP3</accession>
<dbReference type="InterPro" id="IPR006578">
    <property type="entry name" value="MADF-dom"/>
</dbReference>
<keyword evidence="6" id="KW-1185">Reference proteome</keyword>
<reference evidence="5 6" key="1">
    <citation type="journal article" date="2019" name="Commun. Biol.">
        <title>The bagworm genome reveals a unique fibroin gene that provides high tensile strength.</title>
        <authorList>
            <person name="Kono N."/>
            <person name="Nakamura H."/>
            <person name="Ohtoshi R."/>
            <person name="Tomita M."/>
            <person name="Numata K."/>
            <person name="Arakawa K."/>
        </authorList>
    </citation>
    <scope>NUCLEOTIDE SEQUENCE [LARGE SCALE GENOMIC DNA]</scope>
</reference>
<name>A0A4C1WPP3_EUMVA</name>
<evidence type="ECO:0000256" key="2">
    <source>
        <dbReference type="SAM" id="MobiDB-lite"/>
    </source>
</evidence>
<dbReference type="InterPro" id="IPR004210">
    <property type="entry name" value="BESS_motif"/>
</dbReference>
<dbReference type="GO" id="GO:0006357">
    <property type="term" value="P:regulation of transcription by RNA polymerase II"/>
    <property type="evidence" value="ECO:0007669"/>
    <property type="project" value="TreeGrafter"/>
</dbReference>
<sequence>MDNFDTERFIIEIKSRPSIWDNSSSDNSDRDLKKKCWEEVVDLFREQEQAVAQKKSLALNNSIEQRRRETTEQRLRDTAEIDEDRPFLLSLLTTLKNLPPQVKMATKIKMLTLLIDASGFSGNRTFDYADRSFRHTSEINTGGRMSHKVFAVTTRRVRVSRFSRAGRAVYSRFTARDTTLIASDDIASVNRDLSPRLRPPHGRVHGTRGMDTRNYSVLSRFDGPGCGSASDRVSELNTSGRTGEGRGVNVGGSSSKSFSFIKYSRIYKYIRLDFIQIGTVADSEIELKSGAGVAGSIEIENRTGVEMVCRTGIRIKERDWVEMENSDGLRIKSANEIEIDSKIDQHKSKEIYFISMQAKPRAKRPPPNRLQAYMQSRAHSQYCGIFSFAFAPVRFFSRMLPIRFRPTRAVGGSDTPNPFH</sequence>
<dbReference type="InterPro" id="IPR039353">
    <property type="entry name" value="TF_Adf1"/>
</dbReference>
<dbReference type="GO" id="GO:0003677">
    <property type="term" value="F:DNA binding"/>
    <property type="evidence" value="ECO:0007669"/>
    <property type="project" value="InterPro"/>
</dbReference>
<dbReference type="OrthoDB" id="6616165at2759"/>
<dbReference type="AlphaFoldDB" id="A0A4C1WPP3"/>